<gene>
    <name evidence="8" type="ORF">GCM10023151_12060</name>
</gene>
<feature type="domain" description="Tyr recombinase" evidence="6">
    <location>
        <begin position="102"/>
        <end position="316"/>
    </location>
</feature>
<dbReference type="InterPro" id="IPR010998">
    <property type="entry name" value="Integrase_recombinase_N"/>
</dbReference>
<dbReference type="InterPro" id="IPR013762">
    <property type="entry name" value="Integrase-like_cat_sf"/>
</dbReference>
<dbReference type="NCBIfam" id="TIGR02249">
    <property type="entry name" value="integrase_gron"/>
    <property type="match status" value="1"/>
</dbReference>
<name>A0ABP8IJI9_9GAMM</name>
<accession>A0ABP8IJI9</accession>
<proteinExistence type="inferred from homology"/>
<dbReference type="InterPro" id="IPR050090">
    <property type="entry name" value="Tyrosine_recombinase_XerCD"/>
</dbReference>
<protein>
    <submittedName>
        <fullName evidence="8">Integron integrase</fullName>
    </submittedName>
</protein>
<dbReference type="Proteomes" id="UP001501011">
    <property type="component" value="Unassembled WGS sequence"/>
</dbReference>
<dbReference type="Gene3D" id="1.10.443.10">
    <property type="entry name" value="Intergrase catalytic core"/>
    <property type="match status" value="1"/>
</dbReference>
<organism evidence="8 9">
    <name type="scientific">Kangiella marina</name>
    <dbReference type="NCBI Taxonomy" id="1079178"/>
    <lineage>
        <taxon>Bacteria</taxon>
        <taxon>Pseudomonadati</taxon>
        <taxon>Pseudomonadota</taxon>
        <taxon>Gammaproteobacteria</taxon>
        <taxon>Kangiellales</taxon>
        <taxon>Kangiellaceae</taxon>
        <taxon>Kangiella</taxon>
    </lineage>
</organism>
<dbReference type="SUPFAM" id="SSF56349">
    <property type="entry name" value="DNA breaking-rejoining enzymes"/>
    <property type="match status" value="1"/>
</dbReference>
<dbReference type="Pfam" id="PF13495">
    <property type="entry name" value="Phage_int_SAM_4"/>
    <property type="match status" value="1"/>
</dbReference>
<comment type="similarity">
    <text evidence="1">Belongs to the 'phage' integrase family.</text>
</comment>
<dbReference type="InterPro" id="IPR011010">
    <property type="entry name" value="DNA_brk_join_enz"/>
</dbReference>
<evidence type="ECO:0000313" key="9">
    <source>
        <dbReference type="Proteomes" id="UP001501011"/>
    </source>
</evidence>
<evidence type="ECO:0000256" key="1">
    <source>
        <dbReference type="ARBA" id="ARBA00008857"/>
    </source>
</evidence>
<dbReference type="InterPro" id="IPR044068">
    <property type="entry name" value="CB"/>
</dbReference>
<evidence type="ECO:0000259" key="6">
    <source>
        <dbReference type="PROSITE" id="PS51898"/>
    </source>
</evidence>
<evidence type="ECO:0000313" key="8">
    <source>
        <dbReference type="EMBL" id="GAA4360279.1"/>
    </source>
</evidence>
<dbReference type="InterPro" id="IPR011946">
    <property type="entry name" value="Integrase_integron-type"/>
</dbReference>
<evidence type="ECO:0000256" key="2">
    <source>
        <dbReference type="ARBA" id="ARBA00022908"/>
    </source>
</evidence>
<evidence type="ECO:0000256" key="3">
    <source>
        <dbReference type="ARBA" id="ARBA00023125"/>
    </source>
</evidence>
<evidence type="ECO:0000256" key="5">
    <source>
        <dbReference type="PROSITE-ProRule" id="PRU01248"/>
    </source>
</evidence>
<dbReference type="PANTHER" id="PTHR30349:SF64">
    <property type="entry name" value="PROPHAGE INTEGRASE INTD-RELATED"/>
    <property type="match status" value="1"/>
</dbReference>
<keyword evidence="9" id="KW-1185">Reference proteome</keyword>
<reference evidence="9" key="1">
    <citation type="journal article" date="2019" name="Int. J. Syst. Evol. Microbiol.">
        <title>The Global Catalogue of Microorganisms (GCM) 10K type strain sequencing project: providing services to taxonomists for standard genome sequencing and annotation.</title>
        <authorList>
            <consortium name="The Broad Institute Genomics Platform"/>
            <consortium name="The Broad Institute Genome Sequencing Center for Infectious Disease"/>
            <person name="Wu L."/>
            <person name="Ma J."/>
        </authorList>
    </citation>
    <scope>NUCLEOTIDE SEQUENCE [LARGE SCALE GENOMIC DNA]</scope>
    <source>
        <strain evidence="9">JCM 17728</strain>
    </source>
</reference>
<dbReference type="InterPro" id="IPR004107">
    <property type="entry name" value="Integrase_SAM-like_N"/>
</dbReference>
<dbReference type="PANTHER" id="PTHR30349">
    <property type="entry name" value="PHAGE INTEGRASE-RELATED"/>
    <property type="match status" value="1"/>
</dbReference>
<keyword evidence="4" id="KW-0233">DNA recombination</keyword>
<comment type="caution">
    <text evidence="8">The sequence shown here is derived from an EMBL/GenBank/DDBJ whole genome shotgun (WGS) entry which is preliminary data.</text>
</comment>
<dbReference type="EMBL" id="BAABFV010000001">
    <property type="protein sequence ID" value="GAA4360279.1"/>
    <property type="molecule type" value="Genomic_DNA"/>
</dbReference>
<dbReference type="Gene3D" id="1.10.150.130">
    <property type="match status" value="1"/>
</dbReference>
<dbReference type="PROSITE" id="PS51898">
    <property type="entry name" value="TYR_RECOMBINASE"/>
    <property type="match status" value="1"/>
</dbReference>
<dbReference type="RefSeq" id="WP_345292303.1">
    <property type="nucleotide sequence ID" value="NZ_BAABFV010000001.1"/>
</dbReference>
<dbReference type="InterPro" id="IPR002104">
    <property type="entry name" value="Integrase_catalytic"/>
</dbReference>
<evidence type="ECO:0000256" key="4">
    <source>
        <dbReference type="ARBA" id="ARBA00023172"/>
    </source>
</evidence>
<feature type="domain" description="Core-binding (CB)" evidence="7">
    <location>
        <begin position="1"/>
        <end position="84"/>
    </location>
</feature>
<keyword evidence="2" id="KW-0229">DNA integration</keyword>
<keyword evidence="3 5" id="KW-0238">DNA-binding</keyword>
<dbReference type="Pfam" id="PF00589">
    <property type="entry name" value="Phage_integrase"/>
    <property type="match status" value="1"/>
</dbReference>
<dbReference type="PROSITE" id="PS51900">
    <property type="entry name" value="CB"/>
    <property type="match status" value="1"/>
</dbReference>
<sequence length="321" mass="36758">MAKSPCIRTVRNTLRANHYSYQTERSYIFWIKDFIRFHKMEHPQNLSEQDISDYLTYLAVSRNVSSNTQNQSLNALVFLYKQVLGNPFGKLPSIQRAKKPKRLPTVFSRKEIACIFACLEDEALTFASLLYGSGLRISEALRLRVKDIDFTNSSITVRASKGDKDRTTILSGHSTSLLHTQLQNSQRVFILNKQNSHWNGVHLPKALGKKYPNAHYQWGWQFVFPSRTNPPDLITGVRRGFHRHPRTIGKLLNTAFKQANITKHATSHAFRHSFATHLLEDGYDIRTVQELLGHKNVETTQVYTHVMNKGANAVKSPLDNL</sequence>
<evidence type="ECO:0000259" key="7">
    <source>
        <dbReference type="PROSITE" id="PS51900"/>
    </source>
</evidence>